<proteinExistence type="predicted"/>
<evidence type="ECO:0000313" key="3">
    <source>
        <dbReference type="Proteomes" id="UP000053477"/>
    </source>
</evidence>
<reference evidence="2 3" key="1">
    <citation type="submission" date="2015-04" db="EMBL/GenBank/DDBJ databases">
        <title>Complete genome sequence of Schizopora paradoxa KUC8140, a cosmopolitan wood degrader in East Asia.</title>
        <authorList>
            <consortium name="DOE Joint Genome Institute"/>
            <person name="Min B."/>
            <person name="Park H."/>
            <person name="Jang Y."/>
            <person name="Kim J.-J."/>
            <person name="Kim K.H."/>
            <person name="Pangilinan J."/>
            <person name="Lipzen A."/>
            <person name="Riley R."/>
            <person name="Grigoriev I.V."/>
            <person name="Spatafora J.W."/>
            <person name="Choi I.-G."/>
        </authorList>
    </citation>
    <scope>NUCLEOTIDE SEQUENCE [LARGE SCALE GENOMIC DNA]</scope>
    <source>
        <strain evidence="2 3">KUC8140</strain>
    </source>
</reference>
<dbReference type="Proteomes" id="UP000053477">
    <property type="component" value="Unassembled WGS sequence"/>
</dbReference>
<feature type="region of interest" description="Disordered" evidence="1">
    <location>
        <begin position="149"/>
        <end position="184"/>
    </location>
</feature>
<organism evidence="2 3">
    <name type="scientific">Schizopora paradoxa</name>
    <dbReference type="NCBI Taxonomy" id="27342"/>
    <lineage>
        <taxon>Eukaryota</taxon>
        <taxon>Fungi</taxon>
        <taxon>Dikarya</taxon>
        <taxon>Basidiomycota</taxon>
        <taxon>Agaricomycotina</taxon>
        <taxon>Agaricomycetes</taxon>
        <taxon>Hymenochaetales</taxon>
        <taxon>Schizoporaceae</taxon>
        <taxon>Schizopora</taxon>
    </lineage>
</organism>
<feature type="compositionally biased region" description="Polar residues" evidence="1">
    <location>
        <begin position="171"/>
        <end position="184"/>
    </location>
</feature>
<name>A0A0H2RDC6_9AGAM</name>
<evidence type="ECO:0000256" key="1">
    <source>
        <dbReference type="SAM" id="MobiDB-lite"/>
    </source>
</evidence>
<dbReference type="AlphaFoldDB" id="A0A0H2RDC6"/>
<keyword evidence="3" id="KW-1185">Reference proteome</keyword>
<dbReference type="EMBL" id="KQ086042">
    <property type="protein sequence ID" value="KLO09885.1"/>
    <property type="molecule type" value="Genomic_DNA"/>
</dbReference>
<sequence>MVHVPVDLHLEDVVLCTSRITVEMRLEAGVYPCVTDLRAREDVPVTQDDNPIMDDRQLAPSQRVWNAYRLLGKPAASGDEDKIGSLEMHLQMLRTTCSPLGLQPGANNSFEAAVSMALAEESYNQRGKTCGDPAACAFKRGARSTDISSNVGDNVNGREIPTKTASEESVESSPSNLLPSYNDEQSTLDRKAYLQHKRWRAAKNSDVIFKEGPPTDA</sequence>
<protein>
    <submittedName>
        <fullName evidence="2">Uncharacterized protein</fullName>
    </submittedName>
</protein>
<dbReference type="InParanoid" id="A0A0H2RDC6"/>
<evidence type="ECO:0000313" key="2">
    <source>
        <dbReference type="EMBL" id="KLO09885.1"/>
    </source>
</evidence>
<gene>
    <name evidence="2" type="ORF">SCHPADRAFT_892771</name>
</gene>
<accession>A0A0H2RDC6</accession>